<name>A0ACB6YXG6_THEGA</name>
<sequence>MTLVAWALSMTASLARMQSLAICSPLWSSLTVRVRSSVPRSKWHQEWIFKTVASGAYPWDYWFNGFLNWV</sequence>
<gene>
    <name evidence="1" type="ORF">BDM02DRAFT_3194187</name>
</gene>
<reference evidence="1" key="2">
    <citation type="journal article" date="2020" name="Nat. Commun.">
        <title>Large-scale genome sequencing of mycorrhizal fungi provides insights into the early evolution of symbiotic traits.</title>
        <authorList>
            <person name="Miyauchi S."/>
            <person name="Kiss E."/>
            <person name="Kuo A."/>
            <person name="Drula E."/>
            <person name="Kohler A."/>
            <person name="Sanchez-Garcia M."/>
            <person name="Morin E."/>
            <person name="Andreopoulos B."/>
            <person name="Barry K.W."/>
            <person name="Bonito G."/>
            <person name="Buee M."/>
            <person name="Carver A."/>
            <person name="Chen C."/>
            <person name="Cichocki N."/>
            <person name="Clum A."/>
            <person name="Culley D."/>
            <person name="Crous P.W."/>
            <person name="Fauchery L."/>
            <person name="Girlanda M."/>
            <person name="Hayes R.D."/>
            <person name="Keri Z."/>
            <person name="LaButti K."/>
            <person name="Lipzen A."/>
            <person name="Lombard V."/>
            <person name="Magnuson J."/>
            <person name="Maillard F."/>
            <person name="Murat C."/>
            <person name="Nolan M."/>
            <person name="Ohm R.A."/>
            <person name="Pangilinan J."/>
            <person name="Pereira M.F."/>
            <person name="Perotto S."/>
            <person name="Peter M."/>
            <person name="Pfister S."/>
            <person name="Riley R."/>
            <person name="Sitrit Y."/>
            <person name="Stielow J.B."/>
            <person name="Szollosi G."/>
            <person name="Zifcakova L."/>
            <person name="Stursova M."/>
            <person name="Spatafora J.W."/>
            <person name="Tedersoo L."/>
            <person name="Vaario L.M."/>
            <person name="Yamada A."/>
            <person name="Yan M."/>
            <person name="Wang P."/>
            <person name="Xu J."/>
            <person name="Bruns T."/>
            <person name="Baldrian P."/>
            <person name="Vilgalys R."/>
            <person name="Dunand C."/>
            <person name="Henrissat B."/>
            <person name="Grigoriev I.V."/>
            <person name="Hibbett D."/>
            <person name="Nagy L.G."/>
            <person name="Martin F.M."/>
        </authorList>
    </citation>
    <scope>NUCLEOTIDE SEQUENCE</scope>
    <source>
        <strain evidence="1">P2</strain>
    </source>
</reference>
<keyword evidence="2" id="KW-1185">Reference proteome</keyword>
<dbReference type="EMBL" id="MU118853">
    <property type="protein sequence ID" value="KAF9641954.1"/>
    <property type="molecule type" value="Genomic_DNA"/>
</dbReference>
<evidence type="ECO:0000313" key="2">
    <source>
        <dbReference type="Proteomes" id="UP000886501"/>
    </source>
</evidence>
<dbReference type="Proteomes" id="UP000886501">
    <property type="component" value="Unassembled WGS sequence"/>
</dbReference>
<organism evidence="1 2">
    <name type="scientific">Thelephora ganbajun</name>
    <name type="common">Ganba fungus</name>
    <dbReference type="NCBI Taxonomy" id="370292"/>
    <lineage>
        <taxon>Eukaryota</taxon>
        <taxon>Fungi</taxon>
        <taxon>Dikarya</taxon>
        <taxon>Basidiomycota</taxon>
        <taxon>Agaricomycotina</taxon>
        <taxon>Agaricomycetes</taxon>
        <taxon>Thelephorales</taxon>
        <taxon>Thelephoraceae</taxon>
        <taxon>Thelephora</taxon>
    </lineage>
</organism>
<protein>
    <submittedName>
        <fullName evidence="1">Uncharacterized protein</fullName>
    </submittedName>
</protein>
<proteinExistence type="predicted"/>
<evidence type="ECO:0000313" key="1">
    <source>
        <dbReference type="EMBL" id="KAF9641954.1"/>
    </source>
</evidence>
<reference evidence="1" key="1">
    <citation type="submission" date="2019-10" db="EMBL/GenBank/DDBJ databases">
        <authorList>
            <consortium name="DOE Joint Genome Institute"/>
            <person name="Kuo A."/>
            <person name="Miyauchi S."/>
            <person name="Kiss E."/>
            <person name="Drula E."/>
            <person name="Kohler A."/>
            <person name="Sanchez-Garcia M."/>
            <person name="Andreopoulos B."/>
            <person name="Barry K.W."/>
            <person name="Bonito G."/>
            <person name="Buee M."/>
            <person name="Carver A."/>
            <person name="Chen C."/>
            <person name="Cichocki N."/>
            <person name="Clum A."/>
            <person name="Culley D."/>
            <person name="Crous P.W."/>
            <person name="Fauchery L."/>
            <person name="Girlanda M."/>
            <person name="Hayes R."/>
            <person name="Keri Z."/>
            <person name="Labutti K."/>
            <person name="Lipzen A."/>
            <person name="Lombard V."/>
            <person name="Magnuson J."/>
            <person name="Maillard F."/>
            <person name="Morin E."/>
            <person name="Murat C."/>
            <person name="Nolan M."/>
            <person name="Ohm R."/>
            <person name="Pangilinan J."/>
            <person name="Pereira M."/>
            <person name="Perotto S."/>
            <person name="Peter M."/>
            <person name="Riley R."/>
            <person name="Sitrit Y."/>
            <person name="Stielow B."/>
            <person name="Szollosi G."/>
            <person name="Zifcakova L."/>
            <person name="Stursova M."/>
            <person name="Spatafora J.W."/>
            <person name="Tedersoo L."/>
            <person name="Vaario L.-M."/>
            <person name="Yamada A."/>
            <person name="Yan M."/>
            <person name="Wang P."/>
            <person name="Xu J."/>
            <person name="Bruns T."/>
            <person name="Baldrian P."/>
            <person name="Vilgalys R."/>
            <person name="Henrissat B."/>
            <person name="Grigoriev I.V."/>
            <person name="Hibbett D."/>
            <person name="Nagy L.G."/>
            <person name="Martin F.M."/>
        </authorList>
    </citation>
    <scope>NUCLEOTIDE SEQUENCE</scope>
    <source>
        <strain evidence="1">P2</strain>
    </source>
</reference>
<comment type="caution">
    <text evidence="1">The sequence shown here is derived from an EMBL/GenBank/DDBJ whole genome shotgun (WGS) entry which is preliminary data.</text>
</comment>
<accession>A0ACB6YXG6</accession>